<dbReference type="AlphaFoldDB" id="A0A1H6J6K4"/>
<evidence type="ECO:0000256" key="1">
    <source>
        <dbReference type="ARBA" id="ARBA00044755"/>
    </source>
</evidence>
<protein>
    <submittedName>
        <fullName evidence="2">Polymer-forming protein</fullName>
    </submittedName>
</protein>
<dbReference type="PANTHER" id="PTHR35024:SF4">
    <property type="entry name" value="POLYMER-FORMING CYTOSKELETAL PROTEIN"/>
    <property type="match status" value="1"/>
</dbReference>
<evidence type="ECO:0000313" key="3">
    <source>
        <dbReference type="Proteomes" id="UP000199371"/>
    </source>
</evidence>
<dbReference type="InterPro" id="IPR007607">
    <property type="entry name" value="BacA/B"/>
</dbReference>
<dbReference type="Proteomes" id="UP000199371">
    <property type="component" value="Unassembled WGS sequence"/>
</dbReference>
<dbReference type="OrthoDB" id="5612117at2"/>
<dbReference type="PANTHER" id="PTHR35024">
    <property type="entry name" value="HYPOTHETICAL CYTOSOLIC PROTEIN"/>
    <property type="match status" value="1"/>
</dbReference>
<organism evidence="2 3">
    <name type="scientific">Rheinheimera pacifica</name>
    <dbReference type="NCBI Taxonomy" id="173990"/>
    <lineage>
        <taxon>Bacteria</taxon>
        <taxon>Pseudomonadati</taxon>
        <taxon>Pseudomonadota</taxon>
        <taxon>Gammaproteobacteria</taxon>
        <taxon>Chromatiales</taxon>
        <taxon>Chromatiaceae</taxon>
        <taxon>Rheinheimera</taxon>
    </lineage>
</organism>
<dbReference type="STRING" id="173990.SAMN05660691_00020"/>
<sequence>MFSAKTPQDKAVTKHATLLSQGCELQGDLVLDCNMQIDGQLLGNIRSSHAVTISQPGRVQGKIYASHLIIKGRAEGEFYAEQVEILQSGVLSGTIYSDNLSIETGGRFVGEVQAADAGKKTGSNKSVLPLRDARGKVMGMATAQHGTN</sequence>
<comment type="similarity">
    <text evidence="1">Belongs to the bactofilin family.</text>
</comment>
<dbReference type="EMBL" id="FNXF01000001">
    <property type="protein sequence ID" value="SEH54578.1"/>
    <property type="molecule type" value="Genomic_DNA"/>
</dbReference>
<reference evidence="3" key="1">
    <citation type="submission" date="2016-10" db="EMBL/GenBank/DDBJ databases">
        <authorList>
            <person name="Varghese N."/>
            <person name="Submissions S."/>
        </authorList>
    </citation>
    <scope>NUCLEOTIDE SEQUENCE [LARGE SCALE GENOMIC DNA]</scope>
    <source>
        <strain evidence="3">DSM 17616</strain>
    </source>
</reference>
<keyword evidence="3" id="KW-1185">Reference proteome</keyword>
<evidence type="ECO:0000313" key="2">
    <source>
        <dbReference type="EMBL" id="SEH54578.1"/>
    </source>
</evidence>
<proteinExistence type="inferred from homology"/>
<name>A0A1H6J6K4_9GAMM</name>
<accession>A0A1H6J6K4</accession>
<gene>
    <name evidence="2" type="ORF">SAMN05660691_00020</name>
</gene>
<dbReference type="RefSeq" id="WP_092788918.1">
    <property type="nucleotide sequence ID" value="NZ_FNXF01000001.1"/>
</dbReference>
<dbReference type="Pfam" id="PF04519">
    <property type="entry name" value="Bactofilin"/>
    <property type="match status" value="1"/>
</dbReference>